<dbReference type="PANTHER" id="PTHR43105">
    <property type="entry name" value="RESPIRATORY NITRATE REDUCTASE"/>
    <property type="match status" value="1"/>
</dbReference>
<feature type="domain" description="Molybdopterin dinucleotide-binding" evidence="11">
    <location>
        <begin position="642"/>
        <end position="748"/>
    </location>
</feature>
<comment type="similarity">
    <text evidence="3">Belongs to the prokaryotic molybdopterin-containing oxidoreductase family.</text>
</comment>
<accession>A0ABQ6GZL6</accession>
<dbReference type="PIRSF" id="PIRSF000144">
    <property type="entry name" value="CbbBc"/>
    <property type="match status" value="1"/>
</dbReference>
<dbReference type="RefSeq" id="WP_284206096.1">
    <property type="nucleotide sequence ID" value="NZ_BSSU01000001.1"/>
</dbReference>
<dbReference type="NCBIfam" id="TIGR01701">
    <property type="entry name" value="Fdhalpha-like"/>
    <property type="match status" value="1"/>
</dbReference>
<dbReference type="Gene3D" id="3.40.50.740">
    <property type="match status" value="1"/>
</dbReference>
<evidence type="ECO:0000256" key="5">
    <source>
        <dbReference type="ARBA" id="ARBA00022505"/>
    </source>
</evidence>
<dbReference type="CDD" id="cd02767">
    <property type="entry name" value="MopB_ydeP"/>
    <property type="match status" value="1"/>
</dbReference>
<keyword evidence="5" id="KW-0500">Molybdenum</keyword>
<protein>
    <submittedName>
        <fullName evidence="12">Oxidoreductase</fullName>
    </submittedName>
</protein>
<proteinExistence type="inferred from homology"/>
<dbReference type="SUPFAM" id="SSF53706">
    <property type="entry name" value="Formate dehydrogenase/DMSO reductase, domains 1-3"/>
    <property type="match status" value="1"/>
</dbReference>
<evidence type="ECO:0000256" key="9">
    <source>
        <dbReference type="ARBA" id="ARBA00023014"/>
    </source>
</evidence>
<evidence type="ECO:0000259" key="10">
    <source>
        <dbReference type="Pfam" id="PF00384"/>
    </source>
</evidence>
<dbReference type="InterPro" id="IPR041953">
    <property type="entry name" value="YdeP_MopB"/>
</dbReference>
<keyword evidence="4" id="KW-0004">4Fe-4S</keyword>
<comment type="cofactor">
    <cofactor evidence="1">
        <name>Mo-bis(molybdopterin guanine dinucleotide)</name>
        <dbReference type="ChEBI" id="CHEBI:60539"/>
    </cofactor>
</comment>
<organism evidence="12 13">
    <name type="scientific">Thalassotalea eurytherma</name>
    <dbReference type="NCBI Taxonomy" id="1144278"/>
    <lineage>
        <taxon>Bacteria</taxon>
        <taxon>Pseudomonadati</taxon>
        <taxon>Pseudomonadota</taxon>
        <taxon>Gammaproteobacteria</taxon>
        <taxon>Alteromonadales</taxon>
        <taxon>Colwelliaceae</taxon>
        <taxon>Thalassotalea</taxon>
    </lineage>
</organism>
<dbReference type="Proteomes" id="UP001157133">
    <property type="component" value="Unassembled WGS sequence"/>
</dbReference>
<dbReference type="Gene3D" id="3.40.228.10">
    <property type="entry name" value="Dimethylsulfoxide Reductase, domain 2"/>
    <property type="match status" value="1"/>
</dbReference>
<reference evidence="12 13" key="1">
    <citation type="submission" date="2023-03" db="EMBL/GenBank/DDBJ databases">
        <title>Draft genome sequence of Thalassotalea eurytherma JCM 18482T.</title>
        <authorList>
            <person name="Sawabe T."/>
        </authorList>
    </citation>
    <scope>NUCLEOTIDE SEQUENCE [LARGE SCALE GENOMIC DNA]</scope>
    <source>
        <strain evidence="12 13">JCM 18482</strain>
    </source>
</reference>
<dbReference type="SUPFAM" id="SSF50692">
    <property type="entry name" value="ADC-like"/>
    <property type="match status" value="1"/>
</dbReference>
<dbReference type="Pfam" id="PF00384">
    <property type="entry name" value="Molybdopterin"/>
    <property type="match status" value="1"/>
</dbReference>
<dbReference type="EMBL" id="BSSU01000001">
    <property type="protein sequence ID" value="GLX80782.1"/>
    <property type="molecule type" value="Genomic_DNA"/>
</dbReference>
<evidence type="ECO:0000256" key="4">
    <source>
        <dbReference type="ARBA" id="ARBA00022485"/>
    </source>
</evidence>
<keyword evidence="7" id="KW-0560">Oxidoreductase</keyword>
<comment type="cofactor">
    <cofactor evidence="2">
        <name>[4Fe-4S] cluster</name>
        <dbReference type="ChEBI" id="CHEBI:49883"/>
    </cofactor>
</comment>
<evidence type="ECO:0000256" key="6">
    <source>
        <dbReference type="ARBA" id="ARBA00022723"/>
    </source>
</evidence>
<dbReference type="CDD" id="cd02787">
    <property type="entry name" value="MopB_CT_ydeP"/>
    <property type="match status" value="1"/>
</dbReference>
<evidence type="ECO:0000256" key="7">
    <source>
        <dbReference type="ARBA" id="ARBA00023002"/>
    </source>
</evidence>
<comment type="caution">
    <text evidence="12">The sequence shown here is derived from an EMBL/GenBank/DDBJ whole genome shotgun (WGS) entry which is preliminary data.</text>
</comment>
<evidence type="ECO:0000256" key="8">
    <source>
        <dbReference type="ARBA" id="ARBA00023004"/>
    </source>
</evidence>
<keyword evidence="8" id="KW-0408">Iron</keyword>
<dbReference type="InterPro" id="IPR006656">
    <property type="entry name" value="Mopterin_OxRdtase"/>
</dbReference>
<name>A0ABQ6GZL6_9GAMM</name>
<evidence type="ECO:0000256" key="1">
    <source>
        <dbReference type="ARBA" id="ARBA00001942"/>
    </source>
</evidence>
<keyword evidence="6" id="KW-0479">Metal-binding</keyword>
<evidence type="ECO:0000256" key="2">
    <source>
        <dbReference type="ARBA" id="ARBA00001966"/>
    </source>
</evidence>
<evidence type="ECO:0000313" key="13">
    <source>
        <dbReference type="Proteomes" id="UP001157133"/>
    </source>
</evidence>
<evidence type="ECO:0000256" key="3">
    <source>
        <dbReference type="ARBA" id="ARBA00010312"/>
    </source>
</evidence>
<dbReference type="InterPro" id="IPR009010">
    <property type="entry name" value="Asp_de-COase-like_dom_sf"/>
</dbReference>
<feature type="domain" description="Molybdopterin oxidoreductase" evidence="10">
    <location>
        <begin position="106"/>
        <end position="487"/>
    </location>
</feature>
<dbReference type="InterPro" id="IPR037951">
    <property type="entry name" value="MopB_CT_YdeP"/>
</dbReference>
<dbReference type="PANTHER" id="PTHR43105:SF4">
    <property type="entry name" value="PROTEIN YDEP"/>
    <property type="match status" value="1"/>
</dbReference>
<keyword evidence="9" id="KW-0411">Iron-sulfur</keyword>
<evidence type="ECO:0000313" key="12">
    <source>
        <dbReference type="EMBL" id="GLX80782.1"/>
    </source>
</evidence>
<dbReference type="InterPro" id="IPR050123">
    <property type="entry name" value="Prok_molybdopt-oxidoreductase"/>
</dbReference>
<dbReference type="InterPro" id="IPR010046">
    <property type="entry name" value="Mopterin_OxRdtse_a_bac"/>
</dbReference>
<dbReference type="InterPro" id="IPR006657">
    <property type="entry name" value="MoPterin_dinucl-bd_dom"/>
</dbReference>
<keyword evidence="13" id="KW-1185">Reference proteome</keyword>
<gene>
    <name evidence="12" type="ORF">theurythT_02340</name>
</gene>
<evidence type="ECO:0000259" key="11">
    <source>
        <dbReference type="Pfam" id="PF01568"/>
    </source>
</evidence>
<dbReference type="Pfam" id="PF01568">
    <property type="entry name" value="Molydop_binding"/>
    <property type="match status" value="1"/>
</dbReference>
<sequence length="763" mass="83822">MTTSKYQGAAGGWGALKSTTKHLLKSQNVAKNIKSLLKTNQDHGFDCPGCAWGEKDEPGRFRFCENGAKAVNWEATKKSIGEAFFSEHSVSFLSRQSDYFLEYQGRLSQPMVYNPDTDHYEPITWQNAFDLIATELKQLPSPHQAEFYTSGRASNEAAFLYQLFVRAYGTNNLPDCSNMCHEASGVALKRSIGIGKGTVTIEDFEHADAIFVFGQNPGTNHPRMLDALSSASRRGANVVSINPLKERGLERFTNPQSAKEMLTLSSTEISSYYFRPNLGGDMAIVRGMVKVLLSRHQTAVQNGQSVFNLPFIEKHTQGLDDYLTTVEETSWPLIEAQSGINKQAIEKLANVYQNAERVILTWAMGITQHQHSVVMIQELTNLQLLFGQLGKTGAGLCPVRGHSNVQGDRTMGINEKPNASFLQAIEKQFSFSPPQAHGHNTVQAIDAMLSGESKVFIALGGNFVSATPDTPQTIKALSNCNLTVSIATKLNRTHVTPGKKSIILPCLGRTDVDIQNGKPQAITVEDSFSMVHASKGVIEVKSRDLRSEPAIIAGIAQATLGNFPINWLDIINNYDDIRNLIAATIPGFEQFNQKLGQPGGFYLGNSAASYIWKTDSAKANFSAAKLPPQISALSSNKNQKVFTMQTLRSHDQYNTTIYGFEDRYRGISGDRNVVLMNAKDIKTLGRKPGDKVDIISLWHDSNTRKVSGFTLVDYDIPRGQVACYFPEANALVPRASVGVDSDTPTSKSIAVQFIDNSSVEKII</sequence>